<evidence type="ECO:0000256" key="3">
    <source>
        <dbReference type="ARBA" id="ARBA00023163"/>
    </source>
</evidence>
<protein>
    <submittedName>
        <fullName evidence="5">AraC family transcriptional regulator</fullName>
    </submittedName>
</protein>
<dbReference type="PANTHER" id="PTHR43436">
    <property type="entry name" value="ARAC-FAMILY TRANSCRIPTIONAL REGULATOR"/>
    <property type="match status" value="1"/>
</dbReference>
<proteinExistence type="predicted"/>
<dbReference type="GO" id="GO:0003700">
    <property type="term" value="F:DNA-binding transcription factor activity"/>
    <property type="evidence" value="ECO:0007669"/>
    <property type="project" value="InterPro"/>
</dbReference>
<dbReference type="PANTHER" id="PTHR43436:SF1">
    <property type="entry name" value="TRANSCRIPTIONAL REGULATORY PROTEIN"/>
    <property type="match status" value="1"/>
</dbReference>
<comment type="caution">
    <text evidence="5">The sequence shown here is derived from an EMBL/GenBank/DDBJ whole genome shotgun (WGS) entry which is preliminary data.</text>
</comment>
<dbReference type="InterPro" id="IPR018060">
    <property type="entry name" value="HTH_AraC"/>
</dbReference>
<reference evidence="5" key="2">
    <citation type="journal article" date="2022" name="BMC Genomics">
        <title>Comparative genome analysis of mycobacteria focusing on tRNA and non-coding RNA.</title>
        <authorList>
            <person name="Behra P.R.K."/>
            <person name="Pettersson B.M.F."/>
            <person name="Ramesh M."/>
            <person name="Das S."/>
            <person name="Dasgupta S."/>
            <person name="Kirsebom L.A."/>
        </authorList>
    </citation>
    <scope>NUCLEOTIDE SEQUENCE</scope>
    <source>
        <strain evidence="5">DSM 44838</strain>
    </source>
</reference>
<sequence>MPLDEMRSLVDRHAGRTDIPDVIVSKATTSSPPTASMSHPILAIVAQGQKRVVSGDRVLDYGAGQYLVVSVDLPVVGQYVDASAIEPCLGFGLLLRPEEIAALMVQTGLARDGARERETPPGIAVSDAPGEMVDAAVRLLRLLDSPGDRDVLAPLIKREILWRLLTGDQSAMVRQIGLADSNTSAISAAMEWIRDHHVETLRIEEAARVARMSVSSFHRHFRAVTAMTPLQYQKQIRLQQARFRLLTAPDDIAGVGQAVGYVSPSQFSREYRRLFGEAPGRDALRLRGTAQDQLAL</sequence>
<dbReference type="InterPro" id="IPR009594">
    <property type="entry name" value="Tscrpt_reg_HTH_AraC_N"/>
</dbReference>
<dbReference type="EMBL" id="JACKVK010000005">
    <property type="protein sequence ID" value="MCV7420602.1"/>
    <property type="molecule type" value="Genomic_DNA"/>
</dbReference>
<evidence type="ECO:0000313" key="6">
    <source>
        <dbReference type="Proteomes" id="UP001141629"/>
    </source>
</evidence>
<dbReference type="InterPro" id="IPR018062">
    <property type="entry name" value="HTH_AraC-typ_CS"/>
</dbReference>
<dbReference type="Pfam" id="PF12833">
    <property type="entry name" value="HTH_18"/>
    <property type="match status" value="1"/>
</dbReference>
<dbReference type="SMART" id="SM00342">
    <property type="entry name" value="HTH_ARAC"/>
    <property type="match status" value="1"/>
</dbReference>
<reference evidence="5" key="1">
    <citation type="submission" date="2020-07" db="EMBL/GenBank/DDBJ databases">
        <authorList>
            <person name="Pettersson B.M.F."/>
            <person name="Behra P.R.K."/>
            <person name="Ramesh M."/>
            <person name="Das S."/>
            <person name="Dasgupta S."/>
            <person name="Kirsebom L.A."/>
        </authorList>
    </citation>
    <scope>NUCLEOTIDE SEQUENCE</scope>
    <source>
        <strain evidence="5">DSM 44838</strain>
    </source>
</reference>
<dbReference type="RefSeq" id="WP_263995385.1">
    <property type="nucleotide sequence ID" value="NZ_JACKVK010000005.1"/>
</dbReference>
<organism evidence="5 6">
    <name type="scientific">Mycobacterium yunnanensis</name>
    <dbReference type="NCBI Taxonomy" id="368477"/>
    <lineage>
        <taxon>Bacteria</taxon>
        <taxon>Bacillati</taxon>
        <taxon>Actinomycetota</taxon>
        <taxon>Actinomycetes</taxon>
        <taxon>Mycobacteriales</taxon>
        <taxon>Mycobacteriaceae</taxon>
        <taxon>Mycobacterium</taxon>
    </lineage>
</organism>
<evidence type="ECO:0000313" key="5">
    <source>
        <dbReference type="EMBL" id="MCV7420602.1"/>
    </source>
</evidence>
<evidence type="ECO:0000256" key="2">
    <source>
        <dbReference type="ARBA" id="ARBA00023125"/>
    </source>
</evidence>
<accession>A0A9X2Z1V6</accession>
<evidence type="ECO:0000256" key="1">
    <source>
        <dbReference type="ARBA" id="ARBA00023015"/>
    </source>
</evidence>
<dbReference type="AlphaFoldDB" id="A0A9X2Z1V6"/>
<dbReference type="GO" id="GO:0043565">
    <property type="term" value="F:sequence-specific DNA binding"/>
    <property type="evidence" value="ECO:0007669"/>
    <property type="project" value="InterPro"/>
</dbReference>
<feature type="domain" description="HTH araC/xylS-type" evidence="4">
    <location>
        <begin position="187"/>
        <end position="285"/>
    </location>
</feature>
<evidence type="ECO:0000259" key="4">
    <source>
        <dbReference type="PROSITE" id="PS01124"/>
    </source>
</evidence>
<keyword evidence="1" id="KW-0805">Transcription regulation</keyword>
<name>A0A9X2Z1V6_9MYCO</name>
<gene>
    <name evidence="5" type="ORF">H7K45_08625</name>
</gene>
<keyword evidence="2" id="KW-0238">DNA-binding</keyword>
<dbReference type="SUPFAM" id="SSF46689">
    <property type="entry name" value="Homeodomain-like"/>
    <property type="match status" value="2"/>
</dbReference>
<dbReference type="PROSITE" id="PS00041">
    <property type="entry name" value="HTH_ARAC_FAMILY_1"/>
    <property type="match status" value="1"/>
</dbReference>
<dbReference type="InterPro" id="IPR009057">
    <property type="entry name" value="Homeodomain-like_sf"/>
</dbReference>
<dbReference type="PROSITE" id="PS01124">
    <property type="entry name" value="HTH_ARAC_FAMILY_2"/>
    <property type="match status" value="1"/>
</dbReference>
<keyword evidence="3" id="KW-0804">Transcription</keyword>
<keyword evidence="6" id="KW-1185">Reference proteome</keyword>
<dbReference type="Gene3D" id="1.10.10.60">
    <property type="entry name" value="Homeodomain-like"/>
    <property type="match status" value="1"/>
</dbReference>
<dbReference type="Pfam" id="PF06719">
    <property type="entry name" value="AraC_N"/>
    <property type="match status" value="1"/>
</dbReference>
<dbReference type="Proteomes" id="UP001141629">
    <property type="component" value="Unassembled WGS sequence"/>
</dbReference>